<dbReference type="EMBL" id="WHOD01000016">
    <property type="protein sequence ID" value="NOU92569.1"/>
    <property type="molecule type" value="Genomic_DNA"/>
</dbReference>
<keyword evidence="1" id="KW-1133">Transmembrane helix</keyword>
<sequence>MLTIWMALIWFGYSYLTPLWSNGPIYFFALTATILPLYTVLYRSFKHYMDAGWLLKKHVLLVFLMIVVTIALFKVVVMPLSEIDID</sequence>
<dbReference type="AlphaFoldDB" id="A0A972GKT2"/>
<organism evidence="2 3">
    <name type="scientific">Paenibacillus foliorum</name>
    <dbReference type="NCBI Taxonomy" id="2654974"/>
    <lineage>
        <taxon>Bacteria</taxon>
        <taxon>Bacillati</taxon>
        <taxon>Bacillota</taxon>
        <taxon>Bacilli</taxon>
        <taxon>Bacillales</taxon>
        <taxon>Paenibacillaceae</taxon>
        <taxon>Paenibacillus</taxon>
    </lineage>
</organism>
<reference evidence="2" key="1">
    <citation type="submission" date="2019-10" db="EMBL/GenBank/DDBJ databases">
        <title>Description of Paenibacillus glebae sp. nov.</title>
        <authorList>
            <person name="Carlier A."/>
            <person name="Qi S."/>
        </authorList>
    </citation>
    <scope>NUCLEOTIDE SEQUENCE</scope>
    <source>
        <strain evidence="2">LMG 31456</strain>
    </source>
</reference>
<keyword evidence="1" id="KW-0812">Transmembrane</keyword>
<evidence type="ECO:0000313" key="3">
    <source>
        <dbReference type="Proteomes" id="UP000641588"/>
    </source>
</evidence>
<accession>A0A972GKT2</accession>
<feature type="transmembrane region" description="Helical" evidence="1">
    <location>
        <begin position="20"/>
        <end position="38"/>
    </location>
</feature>
<dbReference type="Proteomes" id="UP000641588">
    <property type="component" value="Unassembled WGS sequence"/>
</dbReference>
<evidence type="ECO:0000313" key="2">
    <source>
        <dbReference type="EMBL" id="NOU92569.1"/>
    </source>
</evidence>
<gene>
    <name evidence="2" type="ORF">GC093_04895</name>
</gene>
<dbReference type="RefSeq" id="WP_171650762.1">
    <property type="nucleotide sequence ID" value="NZ_WHOD01000016.1"/>
</dbReference>
<proteinExistence type="predicted"/>
<name>A0A972GKT2_9BACL</name>
<protein>
    <submittedName>
        <fullName evidence="2">Uncharacterized protein</fullName>
    </submittedName>
</protein>
<evidence type="ECO:0000256" key="1">
    <source>
        <dbReference type="SAM" id="Phobius"/>
    </source>
</evidence>
<feature type="transmembrane region" description="Helical" evidence="1">
    <location>
        <begin position="59"/>
        <end position="80"/>
    </location>
</feature>
<comment type="caution">
    <text evidence="2">The sequence shown here is derived from an EMBL/GenBank/DDBJ whole genome shotgun (WGS) entry which is preliminary data.</text>
</comment>
<keyword evidence="3" id="KW-1185">Reference proteome</keyword>
<keyword evidence="1" id="KW-0472">Membrane</keyword>